<dbReference type="GO" id="GO:0005886">
    <property type="term" value="C:plasma membrane"/>
    <property type="evidence" value="ECO:0007669"/>
    <property type="project" value="UniProtKB-SubCell"/>
</dbReference>
<reference evidence="8" key="1">
    <citation type="submission" date="2024-04" db="EMBL/GenBank/DDBJ databases">
        <title>Mariniflexile litorale, isolated from the shallow sediments of the Sea of Japan.</title>
        <authorList>
            <person name="Romanenko L."/>
            <person name="Isaeva M."/>
        </authorList>
    </citation>
    <scope>NUCLEOTIDE SEQUENCE [LARGE SCALE GENOMIC DNA]</scope>
    <source>
        <strain evidence="8">KMM 9835</strain>
    </source>
</reference>
<dbReference type="RefSeq" id="WP_308993464.1">
    <property type="nucleotide sequence ID" value="NZ_CP155618.1"/>
</dbReference>
<feature type="transmembrane region" description="Helical" evidence="7">
    <location>
        <begin position="143"/>
        <end position="163"/>
    </location>
</feature>
<dbReference type="InterPro" id="IPR032808">
    <property type="entry name" value="DoxX"/>
</dbReference>
<keyword evidence="4 7" id="KW-0812">Transmembrane</keyword>
<evidence type="ECO:0000256" key="4">
    <source>
        <dbReference type="ARBA" id="ARBA00022692"/>
    </source>
</evidence>
<accession>A0AAU7EC94</accession>
<feature type="transmembrane region" description="Helical" evidence="7">
    <location>
        <begin position="16"/>
        <end position="35"/>
    </location>
</feature>
<evidence type="ECO:0000256" key="6">
    <source>
        <dbReference type="ARBA" id="ARBA00023136"/>
    </source>
</evidence>
<dbReference type="Proteomes" id="UP001224325">
    <property type="component" value="Chromosome"/>
</dbReference>
<keyword evidence="9" id="KW-1185">Reference proteome</keyword>
<dbReference type="KEGG" id="mlil:QLS71_011840"/>
<keyword evidence="6 7" id="KW-0472">Membrane</keyword>
<comment type="similarity">
    <text evidence="2">Belongs to the DoxX family.</text>
</comment>
<name>A0AAU7EC94_9FLAO</name>
<organism evidence="8 9">
    <name type="scientific">Mariniflexile litorale</name>
    <dbReference type="NCBI Taxonomy" id="3045158"/>
    <lineage>
        <taxon>Bacteria</taxon>
        <taxon>Pseudomonadati</taxon>
        <taxon>Bacteroidota</taxon>
        <taxon>Flavobacteriia</taxon>
        <taxon>Flavobacteriales</taxon>
        <taxon>Flavobacteriaceae</taxon>
        <taxon>Mariniflexile</taxon>
    </lineage>
</organism>
<comment type="subcellular location">
    <subcellularLocation>
        <location evidence="1">Cell membrane</location>
        <topology evidence="1">Multi-pass membrane protein</topology>
    </subcellularLocation>
</comment>
<feature type="transmembrane region" description="Helical" evidence="7">
    <location>
        <begin position="69"/>
        <end position="97"/>
    </location>
</feature>
<evidence type="ECO:0000256" key="3">
    <source>
        <dbReference type="ARBA" id="ARBA00022475"/>
    </source>
</evidence>
<dbReference type="InterPro" id="IPR051907">
    <property type="entry name" value="DoxX-like_oxidoreductase"/>
</dbReference>
<dbReference type="AlphaFoldDB" id="A0AAU7EC94"/>
<dbReference type="Pfam" id="PF07681">
    <property type="entry name" value="DoxX"/>
    <property type="match status" value="1"/>
</dbReference>
<protein>
    <submittedName>
        <fullName evidence="8">DoxX family protein</fullName>
    </submittedName>
</protein>
<keyword evidence="5 7" id="KW-1133">Transmembrane helix</keyword>
<dbReference type="PANTHER" id="PTHR33452">
    <property type="entry name" value="OXIDOREDUCTASE CATD-RELATED"/>
    <property type="match status" value="1"/>
</dbReference>
<keyword evidence="3" id="KW-1003">Cell membrane</keyword>
<evidence type="ECO:0000313" key="9">
    <source>
        <dbReference type="Proteomes" id="UP001224325"/>
    </source>
</evidence>
<evidence type="ECO:0000256" key="1">
    <source>
        <dbReference type="ARBA" id="ARBA00004651"/>
    </source>
</evidence>
<evidence type="ECO:0000256" key="5">
    <source>
        <dbReference type="ARBA" id="ARBA00022989"/>
    </source>
</evidence>
<sequence>MRTISNLLFGERKSNNFASIGLLILRLIAGFGLIIHGLPKLAAPMSFAGDAFPGILQLLAVISEFGGGIALILGIFVPLASLGASITMFVGIIFMHIPFKDPIYRITVKYSFEGDGDPFFGFPLWLAKADGHSAAGSGSAELALLYFIIALCLFFVGGGHYSLDHYLRFRKQK</sequence>
<evidence type="ECO:0000256" key="7">
    <source>
        <dbReference type="SAM" id="Phobius"/>
    </source>
</evidence>
<evidence type="ECO:0000256" key="2">
    <source>
        <dbReference type="ARBA" id="ARBA00006679"/>
    </source>
</evidence>
<dbReference type="EMBL" id="CP155618">
    <property type="protein sequence ID" value="XBL13016.1"/>
    <property type="molecule type" value="Genomic_DNA"/>
</dbReference>
<proteinExistence type="inferred from homology"/>
<gene>
    <name evidence="8" type="ORF">QLS71_011840</name>
</gene>
<dbReference type="PANTHER" id="PTHR33452:SF1">
    <property type="entry name" value="INNER MEMBRANE PROTEIN YPHA-RELATED"/>
    <property type="match status" value="1"/>
</dbReference>
<evidence type="ECO:0000313" key="8">
    <source>
        <dbReference type="EMBL" id="XBL13016.1"/>
    </source>
</evidence>